<keyword evidence="2 7" id="KW-0808">Transferase</keyword>
<evidence type="ECO:0000313" key="10">
    <source>
        <dbReference type="Proteomes" id="UP001597079"/>
    </source>
</evidence>
<dbReference type="InterPro" id="IPR011009">
    <property type="entry name" value="Kinase-like_dom_sf"/>
</dbReference>
<comment type="similarity">
    <text evidence="1 7">Belongs to the aminoglycoside phosphotransferase family.</text>
</comment>
<proteinExistence type="inferred from homology"/>
<dbReference type="PANTHER" id="PTHR21310:SF41">
    <property type="entry name" value="3'-PHOSPHOTRANSFERASE, PUTATIVE-RELATED"/>
    <property type="match status" value="1"/>
</dbReference>
<evidence type="ECO:0000256" key="3">
    <source>
        <dbReference type="ARBA" id="ARBA00022741"/>
    </source>
</evidence>
<dbReference type="EMBL" id="JBHUCX010000029">
    <property type="protein sequence ID" value="MFD1675518.1"/>
    <property type="molecule type" value="Genomic_DNA"/>
</dbReference>
<evidence type="ECO:0000256" key="1">
    <source>
        <dbReference type="ARBA" id="ARBA00006219"/>
    </source>
</evidence>
<dbReference type="Pfam" id="PF01636">
    <property type="entry name" value="APH"/>
    <property type="match status" value="1"/>
</dbReference>
<evidence type="ECO:0000313" key="9">
    <source>
        <dbReference type="EMBL" id="MFD1675518.1"/>
    </source>
</evidence>
<protein>
    <submittedName>
        <fullName evidence="9">Phosphotransferase</fullName>
    </submittedName>
</protein>
<sequence>MGYGTATFGYPWPDALPDMIDEGSIARINGGRHYHAIFRVTLRSGEPCILKIEDKSMGTLFTERQTLLWLEKKLPVPKVHHYSDNGRFEYLLMTWIDGQLACDYVAQDGQPSLGALLGEGLARVHRLVADAYPTPSLLPDDCMELVRHNISTRPNEVMEVAKTNFAATSLDDVLRQLEANKPQASEYVFAHGDYGLGNVLIRDGQISAFIDFDCAGLADPYYDIYYALQSFKFNQRENEIDDFLAAYGVDELPKDRMRFHHMLDLLLL</sequence>
<dbReference type="PANTHER" id="PTHR21310">
    <property type="entry name" value="AMINOGLYCOSIDE PHOSPHOTRANSFERASE-RELATED-RELATED"/>
    <property type="match status" value="1"/>
</dbReference>
<evidence type="ECO:0000256" key="7">
    <source>
        <dbReference type="PIRNR" id="PIRNR000706"/>
    </source>
</evidence>
<reference evidence="10" key="1">
    <citation type="journal article" date="2019" name="Int. J. Syst. Evol. Microbiol.">
        <title>The Global Catalogue of Microorganisms (GCM) 10K type strain sequencing project: providing services to taxonomists for standard genome sequencing and annotation.</title>
        <authorList>
            <consortium name="The Broad Institute Genomics Platform"/>
            <consortium name="The Broad Institute Genome Sequencing Center for Infectious Disease"/>
            <person name="Wu L."/>
            <person name="Ma J."/>
        </authorList>
    </citation>
    <scope>NUCLEOTIDE SEQUENCE [LARGE SCALE GENOMIC DNA]</scope>
    <source>
        <strain evidence="10">CGMCC 1.12286</strain>
    </source>
</reference>
<dbReference type="Gene3D" id="3.30.200.20">
    <property type="entry name" value="Phosphorylase Kinase, domain 1"/>
    <property type="match status" value="1"/>
</dbReference>
<evidence type="ECO:0000259" key="8">
    <source>
        <dbReference type="Pfam" id="PF01636"/>
    </source>
</evidence>
<keyword evidence="4 7" id="KW-0418">Kinase</keyword>
<keyword evidence="6 7" id="KW-0046">Antibiotic resistance</keyword>
<dbReference type="PIRSF" id="PIRSF000706">
    <property type="entry name" value="Kanamycin_kin"/>
    <property type="match status" value="1"/>
</dbReference>
<keyword evidence="5 7" id="KW-0067">ATP-binding</keyword>
<feature type="domain" description="Aminoglycoside phosphotransferase" evidence="8">
    <location>
        <begin position="25"/>
        <end position="253"/>
    </location>
</feature>
<dbReference type="SUPFAM" id="SSF56112">
    <property type="entry name" value="Protein kinase-like (PK-like)"/>
    <property type="match status" value="1"/>
</dbReference>
<organism evidence="9 10">
    <name type="scientific">Alicyclobacillus fodiniaquatilis</name>
    <dbReference type="NCBI Taxonomy" id="1661150"/>
    <lineage>
        <taxon>Bacteria</taxon>
        <taxon>Bacillati</taxon>
        <taxon>Bacillota</taxon>
        <taxon>Bacilli</taxon>
        <taxon>Bacillales</taxon>
        <taxon>Alicyclobacillaceae</taxon>
        <taxon>Alicyclobacillus</taxon>
    </lineage>
</organism>
<keyword evidence="10" id="KW-1185">Reference proteome</keyword>
<dbReference type="InterPro" id="IPR051678">
    <property type="entry name" value="AGP_Transferase"/>
</dbReference>
<evidence type="ECO:0000256" key="5">
    <source>
        <dbReference type="ARBA" id="ARBA00022840"/>
    </source>
</evidence>
<evidence type="ECO:0000256" key="4">
    <source>
        <dbReference type="ARBA" id="ARBA00022777"/>
    </source>
</evidence>
<name>A0ABW4JKH3_9BACL</name>
<evidence type="ECO:0000256" key="2">
    <source>
        <dbReference type="ARBA" id="ARBA00022679"/>
    </source>
</evidence>
<dbReference type="Gene3D" id="3.90.1200.10">
    <property type="match status" value="1"/>
</dbReference>
<evidence type="ECO:0000256" key="6">
    <source>
        <dbReference type="ARBA" id="ARBA00023251"/>
    </source>
</evidence>
<dbReference type="Proteomes" id="UP001597079">
    <property type="component" value="Unassembled WGS sequence"/>
</dbReference>
<dbReference type="RefSeq" id="WP_377943398.1">
    <property type="nucleotide sequence ID" value="NZ_JBHUCX010000029.1"/>
</dbReference>
<gene>
    <name evidence="9" type="ORF">ACFSB2_12520</name>
</gene>
<comment type="caution">
    <text evidence="9">The sequence shown here is derived from an EMBL/GenBank/DDBJ whole genome shotgun (WGS) entry which is preliminary data.</text>
</comment>
<dbReference type="InterPro" id="IPR024165">
    <property type="entry name" value="Kan/Strep_kinase"/>
</dbReference>
<dbReference type="InterPro" id="IPR002575">
    <property type="entry name" value="Aminoglycoside_PTrfase"/>
</dbReference>
<keyword evidence="3 7" id="KW-0547">Nucleotide-binding</keyword>
<accession>A0ABW4JKH3</accession>